<evidence type="ECO:0000313" key="2">
    <source>
        <dbReference type="EMBL" id="KPJ04859.1"/>
    </source>
</evidence>
<reference evidence="2 3" key="1">
    <citation type="journal article" date="2015" name="Nat. Commun.">
        <title>Outbred genome sequencing and CRISPR/Cas9 gene editing in butterflies.</title>
        <authorList>
            <person name="Li X."/>
            <person name="Fan D."/>
            <person name="Zhang W."/>
            <person name="Liu G."/>
            <person name="Zhang L."/>
            <person name="Zhao L."/>
            <person name="Fang X."/>
            <person name="Chen L."/>
            <person name="Dong Y."/>
            <person name="Chen Y."/>
            <person name="Ding Y."/>
            <person name="Zhao R."/>
            <person name="Feng M."/>
            <person name="Zhu Y."/>
            <person name="Feng Y."/>
            <person name="Jiang X."/>
            <person name="Zhu D."/>
            <person name="Xiang H."/>
            <person name="Feng X."/>
            <person name="Li S."/>
            <person name="Wang J."/>
            <person name="Zhang G."/>
            <person name="Kronforst M.R."/>
            <person name="Wang W."/>
        </authorList>
    </citation>
    <scope>NUCLEOTIDE SEQUENCE [LARGE SCALE GENOMIC DNA]</scope>
    <source>
        <strain evidence="2">Ya'a_city_454_Px</strain>
        <tissue evidence="2">Whole body</tissue>
    </source>
</reference>
<evidence type="ECO:0000256" key="1">
    <source>
        <dbReference type="SAM" id="SignalP"/>
    </source>
</evidence>
<dbReference type="EMBL" id="KQ458859">
    <property type="protein sequence ID" value="KPJ04859.1"/>
    <property type="molecule type" value="Genomic_DNA"/>
</dbReference>
<protein>
    <submittedName>
        <fullName evidence="2">Uncharacterized protein</fullName>
    </submittedName>
</protein>
<feature type="chain" id="PRO_5008264335" evidence="1">
    <location>
        <begin position="24"/>
        <end position="187"/>
    </location>
</feature>
<gene>
    <name evidence="2" type="ORF">RR46_01797</name>
</gene>
<dbReference type="AlphaFoldDB" id="A0A194QHG2"/>
<proteinExistence type="predicted"/>
<accession>A0A194QHG2</accession>
<feature type="signal peptide" evidence="1">
    <location>
        <begin position="1"/>
        <end position="23"/>
    </location>
</feature>
<keyword evidence="3" id="KW-1185">Reference proteome</keyword>
<organism evidence="2 3">
    <name type="scientific">Papilio xuthus</name>
    <name type="common">Asian swallowtail butterfly</name>
    <dbReference type="NCBI Taxonomy" id="66420"/>
    <lineage>
        <taxon>Eukaryota</taxon>
        <taxon>Metazoa</taxon>
        <taxon>Ecdysozoa</taxon>
        <taxon>Arthropoda</taxon>
        <taxon>Hexapoda</taxon>
        <taxon>Insecta</taxon>
        <taxon>Pterygota</taxon>
        <taxon>Neoptera</taxon>
        <taxon>Endopterygota</taxon>
        <taxon>Lepidoptera</taxon>
        <taxon>Glossata</taxon>
        <taxon>Ditrysia</taxon>
        <taxon>Papilionoidea</taxon>
        <taxon>Papilionidae</taxon>
        <taxon>Papilioninae</taxon>
        <taxon>Papilio</taxon>
    </lineage>
</organism>
<evidence type="ECO:0000313" key="3">
    <source>
        <dbReference type="Proteomes" id="UP000053268"/>
    </source>
</evidence>
<sequence>MLPARHRSVCSILFLLISAKTTGDILNYKKFTRDLENIFDNGNPIVAVAVIEDKPILRTYVPGNIPRMKRPNNQDIPIELVQENDSTSKQKNALQMTSQNSPVIDDESDEFEGIQLTQKQKSMLRNKWRSSCDKKAAKTCRKACDRARKRACEEYHCKKSISKSFKRHCKSSCKHFFLGDKSKEISD</sequence>
<keyword evidence="1" id="KW-0732">Signal</keyword>
<name>A0A194QHG2_PAPXU</name>
<dbReference type="Proteomes" id="UP000053268">
    <property type="component" value="Unassembled WGS sequence"/>
</dbReference>